<evidence type="ECO:0000313" key="6">
    <source>
        <dbReference type="EMBL" id="RKX69626.1"/>
    </source>
</evidence>
<comment type="caution">
    <text evidence="6">The sequence shown here is derived from an EMBL/GenBank/DDBJ whole genome shotgun (WGS) entry which is preliminary data.</text>
</comment>
<dbReference type="Gene3D" id="3.30.1330.10">
    <property type="entry name" value="PurM-like, N-terminal domain"/>
    <property type="match status" value="1"/>
</dbReference>
<dbReference type="SUPFAM" id="SSF82697">
    <property type="entry name" value="PurS-like"/>
    <property type="match status" value="1"/>
</dbReference>
<evidence type="ECO:0000313" key="7">
    <source>
        <dbReference type="Proteomes" id="UP000271125"/>
    </source>
</evidence>
<dbReference type="SUPFAM" id="SSF55326">
    <property type="entry name" value="PurM N-terminal domain-like"/>
    <property type="match status" value="1"/>
</dbReference>
<dbReference type="GO" id="GO:0005524">
    <property type="term" value="F:ATP binding"/>
    <property type="evidence" value="ECO:0007669"/>
    <property type="project" value="UniProtKB-KW"/>
</dbReference>
<dbReference type="InterPro" id="IPR041609">
    <property type="entry name" value="PurL_linker"/>
</dbReference>
<keyword evidence="3" id="KW-0658">Purine biosynthesis</keyword>
<evidence type="ECO:0000259" key="5">
    <source>
        <dbReference type="Pfam" id="PF18072"/>
    </source>
</evidence>
<reference evidence="6 7" key="1">
    <citation type="submission" date="2018-06" db="EMBL/GenBank/DDBJ databases">
        <title>Extensive metabolic versatility and redundancy in microbially diverse, dynamic hydrothermal sediments.</title>
        <authorList>
            <person name="Dombrowski N."/>
            <person name="Teske A."/>
            <person name="Baker B.J."/>
        </authorList>
    </citation>
    <scope>NUCLEOTIDE SEQUENCE [LARGE SCALE GENOMIC DNA]</scope>
    <source>
        <strain evidence="6">B10_G13</strain>
    </source>
</reference>
<feature type="domain" description="Phosphoribosylformylglycinamidine synthase linker" evidence="5">
    <location>
        <begin position="176"/>
        <end position="223"/>
    </location>
</feature>
<dbReference type="InterPro" id="IPR036604">
    <property type="entry name" value="PurS-like_sf"/>
</dbReference>
<dbReference type="GO" id="GO:0004642">
    <property type="term" value="F:phosphoribosylformylglycinamidine synthase activity"/>
    <property type="evidence" value="ECO:0007669"/>
    <property type="project" value="InterPro"/>
</dbReference>
<dbReference type="Proteomes" id="UP000271125">
    <property type="component" value="Unassembled WGS sequence"/>
</dbReference>
<keyword evidence="2" id="KW-0547">Nucleotide-binding</keyword>
<protein>
    <recommendedName>
        <fullName evidence="5">Phosphoribosylformylglycinamidine synthase linker domain-containing protein</fullName>
    </recommendedName>
</protein>
<dbReference type="PANTHER" id="PTHR43555">
    <property type="entry name" value="PHOSPHORIBOSYLFORMYLGLYCINAMIDINE SYNTHASE SUBUNIT PURL"/>
    <property type="match status" value="1"/>
</dbReference>
<dbReference type="PANTHER" id="PTHR43555:SF1">
    <property type="entry name" value="PHOSPHORIBOSYLFORMYLGLYCINAMIDINE SYNTHASE SUBUNIT PURL"/>
    <property type="match status" value="1"/>
</dbReference>
<dbReference type="Gene3D" id="3.30.1280.10">
    <property type="entry name" value="Phosphoribosylformylglycinamidine synthase subunit PurS"/>
    <property type="match status" value="1"/>
</dbReference>
<dbReference type="AlphaFoldDB" id="A0A660SHJ9"/>
<dbReference type="InterPro" id="IPR010074">
    <property type="entry name" value="PRibForGlyAmidine_synth_PurL"/>
</dbReference>
<sequence>MIKIEIITRDGIKNHDEEKIKSNLPFIDIKDNPDIRFKKCYYFSLDDNEIVNRIVKEIIIDPIIEKYTIVNKMDYPSNIVEYGYMTGVMDPVILTLNDAIERLGIIFKGDIIRTFRAEFSKDYSKEDIDYIAKKLLVNRTVQYRLNTYPTFKKGKELEFKLFEIDIVNMDDESLLDLSNKMVLSLNINEMKEIQKYYKKLNRKPTDIELETIAQTWSEHCKHKTLNGNIDFEGEIINGLLKNTVFKATKESKRDFLVSVFKDNAGIIKFDDKNHICFKVETHNHPSAL</sequence>
<dbReference type="InterPro" id="IPR036921">
    <property type="entry name" value="PurM-like_N_sf"/>
</dbReference>
<proteinExistence type="predicted"/>
<keyword evidence="4" id="KW-0067">ATP-binding</keyword>
<evidence type="ECO:0000256" key="3">
    <source>
        <dbReference type="ARBA" id="ARBA00022755"/>
    </source>
</evidence>
<evidence type="ECO:0000256" key="2">
    <source>
        <dbReference type="ARBA" id="ARBA00022741"/>
    </source>
</evidence>
<dbReference type="Gene3D" id="1.10.8.750">
    <property type="entry name" value="Phosphoribosylformylglycinamidine synthase, linker domain"/>
    <property type="match status" value="1"/>
</dbReference>
<feature type="non-terminal residue" evidence="6">
    <location>
        <position position="288"/>
    </location>
</feature>
<dbReference type="GO" id="GO:0006189">
    <property type="term" value="P:'de novo' IMP biosynthetic process"/>
    <property type="evidence" value="ECO:0007669"/>
    <property type="project" value="InterPro"/>
</dbReference>
<dbReference type="Pfam" id="PF18072">
    <property type="entry name" value="FGAR-AT_linker"/>
    <property type="match status" value="1"/>
</dbReference>
<dbReference type="SUPFAM" id="SSF109736">
    <property type="entry name" value="FGAM synthase PurL, linker domain"/>
    <property type="match status" value="1"/>
</dbReference>
<name>A0A660SHJ9_UNCT6</name>
<dbReference type="EMBL" id="QNBD01000179">
    <property type="protein sequence ID" value="RKX69626.1"/>
    <property type="molecule type" value="Genomic_DNA"/>
</dbReference>
<organism evidence="6 7">
    <name type="scientific">candidate division TA06 bacterium</name>
    <dbReference type="NCBI Taxonomy" id="2250710"/>
    <lineage>
        <taxon>Bacteria</taxon>
        <taxon>Bacteria division TA06</taxon>
    </lineage>
</organism>
<evidence type="ECO:0000256" key="1">
    <source>
        <dbReference type="ARBA" id="ARBA00022598"/>
    </source>
</evidence>
<evidence type="ECO:0000256" key="4">
    <source>
        <dbReference type="ARBA" id="ARBA00022840"/>
    </source>
</evidence>
<accession>A0A660SHJ9</accession>
<gene>
    <name evidence="6" type="ORF">DRP43_04205</name>
</gene>
<keyword evidence="1" id="KW-0436">Ligase</keyword>